<dbReference type="Proteomes" id="UP000054270">
    <property type="component" value="Unassembled WGS sequence"/>
</dbReference>
<protein>
    <submittedName>
        <fullName evidence="1">Uncharacterized protein</fullName>
    </submittedName>
</protein>
<dbReference type="STRING" id="945553.A0A0D2NGM2"/>
<evidence type="ECO:0000313" key="1">
    <source>
        <dbReference type="EMBL" id="KJA18109.1"/>
    </source>
</evidence>
<dbReference type="EMBL" id="KN817593">
    <property type="protein sequence ID" value="KJA18109.1"/>
    <property type="molecule type" value="Genomic_DNA"/>
</dbReference>
<evidence type="ECO:0000313" key="2">
    <source>
        <dbReference type="Proteomes" id="UP000054270"/>
    </source>
</evidence>
<organism evidence="1 2">
    <name type="scientific">Hypholoma sublateritium (strain FD-334 SS-4)</name>
    <dbReference type="NCBI Taxonomy" id="945553"/>
    <lineage>
        <taxon>Eukaryota</taxon>
        <taxon>Fungi</taxon>
        <taxon>Dikarya</taxon>
        <taxon>Basidiomycota</taxon>
        <taxon>Agaricomycotina</taxon>
        <taxon>Agaricomycetes</taxon>
        <taxon>Agaricomycetidae</taxon>
        <taxon>Agaricales</taxon>
        <taxon>Agaricineae</taxon>
        <taxon>Strophariaceae</taxon>
        <taxon>Hypholoma</taxon>
    </lineage>
</organism>
<accession>A0A0D2NGM2</accession>
<keyword evidence="2" id="KW-1185">Reference proteome</keyword>
<sequence>MKLIMNNIAQPQCRITGLVIQATSCQLCALVLDYLRHSYYTNTATAFNRDSIVRQLDADGDEIPDRSVGRYSESFQTLMQRVRLREGVDSHVHHVRVDDAITLLDAHFPTMLAVEDGGEGTLGEGARPAHLYLNLRVLEFSEVYHTVPLPHPDAARPDNWLTAKRPEKSSMAKYLMLEQREAVADQINRAILKRTDRPLILSLGLVTRHAGRVAESE</sequence>
<proteinExistence type="predicted"/>
<gene>
    <name evidence="1" type="ORF">HYPSUDRAFT_70145</name>
</gene>
<name>A0A0D2NGM2_HYPSF</name>
<reference evidence="2" key="1">
    <citation type="submission" date="2014-04" db="EMBL/GenBank/DDBJ databases">
        <title>Evolutionary Origins and Diversification of the Mycorrhizal Mutualists.</title>
        <authorList>
            <consortium name="DOE Joint Genome Institute"/>
            <consortium name="Mycorrhizal Genomics Consortium"/>
            <person name="Kohler A."/>
            <person name="Kuo A."/>
            <person name="Nagy L.G."/>
            <person name="Floudas D."/>
            <person name="Copeland A."/>
            <person name="Barry K.W."/>
            <person name="Cichocki N."/>
            <person name="Veneault-Fourrey C."/>
            <person name="LaButti K."/>
            <person name="Lindquist E.A."/>
            <person name="Lipzen A."/>
            <person name="Lundell T."/>
            <person name="Morin E."/>
            <person name="Murat C."/>
            <person name="Riley R."/>
            <person name="Ohm R."/>
            <person name="Sun H."/>
            <person name="Tunlid A."/>
            <person name="Henrissat B."/>
            <person name="Grigoriev I.V."/>
            <person name="Hibbett D.S."/>
            <person name="Martin F."/>
        </authorList>
    </citation>
    <scope>NUCLEOTIDE SEQUENCE [LARGE SCALE GENOMIC DNA]</scope>
    <source>
        <strain evidence="2">FD-334 SS-4</strain>
    </source>
</reference>
<dbReference type="OrthoDB" id="8048523at2759"/>
<dbReference type="PROSITE" id="PS50896">
    <property type="entry name" value="LISH"/>
    <property type="match status" value="1"/>
</dbReference>
<dbReference type="AlphaFoldDB" id="A0A0D2NGM2"/>
<dbReference type="InterPro" id="IPR006594">
    <property type="entry name" value="LisH"/>
</dbReference>